<protein>
    <submittedName>
        <fullName evidence="1">Uncharacterized protein</fullName>
    </submittedName>
</protein>
<sequence length="238" mass="26438">MDVQTNIGTTFYSEAPQTAAVWGCSTLHLSVQDDLVLLQLSDDLTDATDHSVHSLRQTLARLRLLQSFLLSSSSSFSRVSSLFWPFSLQHASLNMSISSLCLRLVSLNRLRLHLQLNLLVVFSWSAGDRVSGRNMARDSSSSEVGICCFRCSSNHYRSQIRSSVTPRDLIPLTRQALHDELEAQEVVGPDGLELQEPAESHQLRPGQVVQSQLVLEQFGEFDDLLITGSLPGVPYLQK</sequence>
<proteinExistence type="predicted"/>
<dbReference type="EMBL" id="JAAKFY010000015">
    <property type="protein sequence ID" value="KAF3845120.1"/>
    <property type="molecule type" value="Genomic_DNA"/>
</dbReference>
<gene>
    <name evidence="1" type="ORF">F7725_008283</name>
</gene>
<keyword evidence="2" id="KW-1185">Reference proteome</keyword>
<comment type="caution">
    <text evidence="1">The sequence shown here is derived from an EMBL/GenBank/DDBJ whole genome shotgun (WGS) entry which is preliminary data.</text>
</comment>
<organism evidence="1 2">
    <name type="scientific">Dissostichus mawsoni</name>
    <name type="common">Antarctic cod</name>
    <dbReference type="NCBI Taxonomy" id="36200"/>
    <lineage>
        <taxon>Eukaryota</taxon>
        <taxon>Metazoa</taxon>
        <taxon>Chordata</taxon>
        <taxon>Craniata</taxon>
        <taxon>Vertebrata</taxon>
        <taxon>Euteleostomi</taxon>
        <taxon>Actinopterygii</taxon>
        <taxon>Neopterygii</taxon>
        <taxon>Teleostei</taxon>
        <taxon>Neoteleostei</taxon>
        <taxon>Acanthomorphata</taxon>
        <taxon>Eupercaria</taxon>
        <taxon>Perciformes</taxon>
        <taxon>Notothenioidei</taxon>
        <taxon>Nototheniidae</taxon>
        <taxon>Dissostichus</taxon>
    </lineage>
</organism>
<evidence type="ECO:0000313" key="1">
    <source>
        <dbReference type="EMBL" id="KAF3845120.1"/>
    </source>
</evidence>
<name>A0A7J5Y6W4_DISMA</name>
<dbReference type="Proteomes" id="UP000518266">
    <property type="component" value="Unassembled WGS sequence"/>
</dbReference>
<reference evidence="1 2" key="1">
    <citation type="submission" date="2020-03" db="EMBL/GenBank/DDBJ databases">
        <title>Dissostichus mawsoni Genome sequencing and assembly.</title>
        <authorList>
            <person name="Park H."/>
        </authorList>
    </citation>
    <scope>NUCLEOTIDE SEQUENCE [LARGE SCALE GENOMIC DNA]</scope>
    <source>
        <strain evidence="1">DM0001</strain>
        <tissue evidence="1">Muscle</tissue>
    </source>
</reference>
<evidence type="ECO:0000313" key="2">
    <source>
        <dbReference type="Proteomes" id="UP000518266"/>
    </source>
</evidence>
<accession>A0A7J5Y6W4</accession>
<dbReference type="AlphaFoldDB" id="A0A7J5Y6W4"/>